<proteinExistence type="predicted"/>
<evidence type="ECO:0000256" key="1">
    <source>
        <dbReference type="SAM" id="MobiDB-lite"/>
    </source>
</evidence>
<dbReference type="EMBL" id="CP108318">
    <property type="protein sequence ID" value="WTW65711.1"/>
    <property type="molecule type" value="Genomic_DNA"/>
</dbReference>
<feature type="region of interest" description="Disordered" evidence="1">
    <location>
        <begin position="44"/>
        <end position="63"/>
    </location>
</feature>
<dbReference type="AlphaFoldDB" id="A0AAU2VE23"/>
<sequence>MLFPPARQSAPGLGRSTAWRAATAGALVLPLVLLALETGSSAEARTREPVKAGSSVTAEAVAQGTRAPLEATVSEGQVKEVGPGGVITYPSVTSCLTVTVRLRGGGLVGAHASLFQVPGELRSDEILPALKVLVGGRQVTAIEVKGAVGAWHPSYFTKAIESYGEGEQVPVPTGQDVDGIARAVADGLGRTRHIVTVQDVPDGDQIVR</sequence>
<name>A0AAU2VE23_9ACTN</name>
<organism evidence="2">
    <name type="scientific">Streptomyces sp. NBC_00003</name>
    <dbReference type="NCBI Taxonomy" id="2903608"/>
    <lineage>
        <taxon>Bacteria</taxon>
        <taxon>Bacillati</taxon>
        <taxon>Actinomycetota</taxon>
        <taxon>Actinomycetes</taxon>
        <taxon>Kitasatosporales</taxon>
        <taxon>Streptomycetaceae</taxon>
        <taxon>Streptomyces</taxon>
    </lineage>
</organism>
<protein>
    <submittedName>
        <fullName evidence="2">Uncharacterized protein</fullName>
    </submittedName>
</protein>
<accession>A0AAU2VE23</accession>
<reference evidence="2" key="1">
    <citation type="submission" date="2022-10" db="EMBL/GenBank/DDBJ databases">
        <title>The complete genomes of actinobacterial strains from the NBC collection.</title>
        <authorList>
            <person name="Joergensen T.S."/>
            <person name="Alvarez Arevalo M."/>
            <person name="Sterndorff E.B."/>
            <person name="Faurdal D."/>
            <person name="Vuksanovic O."/>
            <person name="Mourched A.-S."/>
            <person name="Charusanti P."/>
            <person name="Shaw S."/>
            <person name="Blin K."/>
            <person name="Weber T."/>
        </authorList>
    </citation>
    <scope>NUCLEOTIDE SEQUENCE</scope>
    <source>
        <strain evidence="2">NBC_00003</strain>
    </source>
</reference>
<gene>
    <name evidence="2" type="ORF">OG549_36560</name>
</gene>
<evidence type="ECO:0000313" key="2">
    <source>
        <dbReference type="EMBL" id="WTW65711.1"/>
    </source>
</evidence>